<dbReference type="Proteomes" id="UP000886005">
    <property type="component" value="Unassembled WGS sequence"/>
</dbReference>
<dbReference type="GO" id="GO:0006313">
    <property type="term" value="P:DNA transposition"/>
    <property type="evidence" value="ECO:0007669"/>
    <property type="project" value="InterPro"/>
</dbReference>
<dbReference type="InterPro" id="IPR036515">
    <property type="entry name" value="Transposase_17_sf"/>
</dbReference>
<dbReference type="Gene3D" id="3.30.70.1290">
    <property type="entry name" value="Transposase IS200-like"/>
    <property type="match status" value="1"/>
</dbReference>
<dbReference type="AlphaFoldDB" id="A0A7V1LK47"/>
<dbReference type="PANTHER" id="PTHR33360:SF2">
    <property type="entry name" value="TRANSPOSASE FOR INSERTION SEQUENCE ELEMENT IS200"/>
    <property type="match status" value="1"/>
</dbReference>
<dbReference type="PANTHER" id="PTHR33360">
    <property type="entry name" value="TRANSPOSASE FOR INSERTION SEQUENCE ELEMENT IS200"/>
    <property type="match status" value="1"/>
</dbReference>
<proteinExistence type="predicted"/>
<evidence type="ECO:0000313" key="2">
    <source>
        <dbReference type="EMBL" id="HED09474.1"/>
    </source>
</evidence>
<dbReference type="SUPFAM" id="SSF143422">
    <property type="entry name" value="Transposase IS200-like"/>
    <property type="match status" value="1"/>
</dbReference>
<protein>
    <submittedName>
        <fullName evidence="2">Transposase</fullName>
    </submittedName>
</protein>
<sequence length="161" mass="18718">MHIGKIGRLTMKVEFNNLFTHFIFTTLHREPLIPEKNRTRIEKYITGIVNNNNSKLYAIYANPEHVHFLVSRSPAISEEQLATTIALSSARFINEHNLAKTNFAWQLTASAFSVSKSDVDRVCKYILNQPNHHKKVTFAEEYQQFIRHYQETLERNKASKA</sequence>
<dbReference type="GO" id="GO:0004803">
    <property type="term" value="F:transposase activity"/>
    <property type="evidence" value="ECO:0007669"/>
    <property type="project" value="InterPro"/>
</dbReference>
<dbReference type="GO" id="GO:0003677">
    <property type="term" value="F:DNA binding"/>
    <property type="evidence" value="ECO:0007669"/>
    <property type="project" value="InterPro"/>
</dbReference>
<reference evidence="2" key="1">
    <citation type="journal article" date="2020" name="mSystems">
        <title>Genome- and Community-Level Interaction Insights into Carbon Utilization and Element Cycling Functions of Hydrothermarchaeota in Hydrothermal Sediment.</title>
        <authorList>
            <person name="Zhou Z."/>
            <person name="Liu Y."/>
            <person name="Xu W."/>
            <person name="Pan J."/>
            <person name="Luo Z.H."/>
            <person name="Li M."/>
        </authorList>
    </citation>
    <scope>NUCLEOTIDE SEQUENCE [LARGE SCALE GENOMIC DNA]</scope>
    <source>
        <strain evidence="2">HyVt-456</strain>
    </source>
</reference>
<dbReference type="SMART" id="SM01321">
    <property type="entry name" value="Y1_Tnp"/>
    <property type="match status" value="1"/>
</dbReference>
<name>A0A7V1LK47_CALAY</name>
<dbReference type="InterPro" id="IPR002686">
    <property type="entry name" value="Transposase_17"/>
</dbReference>
<dbReference type="Pfam" id="PF01797">
    <property type="entry name" value="Y1_Tnp"/>
    <property type="match status" value="1"/>
</dbReference>
<gene>
    <name evidence="2" type="ORF">ENJ10_02195</name>
</gene>
<organism evidence="2">
    <name type="scientific">Caldithrix abyssi</name>
    <dbReference type="NCBI Taxonomy" id="187145"/>
    <lineage>
        <taxon>Bacteria</taxon>
        <taxon>Pseudomonadati</taxon>
        <taxon>Calditrichota</taxon>
        <taxon>Calditrichia</taxon>
        <taxon>Calditrichales</taxon>
        <taxon>Calditrichaceae</taxon>
        <taxon>Caldithrix</taxon>
    </lineage>
</organism>
<comment type="caution">
    <text evidence="2">The sequence shown here is derived from an EMBL/GenBank/DDBJ whole genome shotgun (WGS) entry which is preliminary data.</text>
</comment>
<accession>A0A7V1LK47</accession>
<dbReference type="EMBL" id="DRLD01000063">
    <property type="protein sequence ID" value="HED09474.1"/>
    <property type="molecule type" value="Genomic_DNA"/>
</dbReference>
<evidence type="ECO:0000259" key="1">
    <source>
        <dbReference type="SMART" id="SM01321"/>
    </source>
</evidence>
<feature type="domain" description="Transposase IS200-like" evidence="1">
    <location>
        <begin position="15"/>
        <end position="129"/>
    </location>
</feature>